<dbReference type="SUPFAM" id="SSF53697">
    <property type="entry name" value="SIS domain"/>
    <property type="match status" value="1"/>
</dbReference>
<sequence>MSAPQDILALIEKRYGDLSPSARAIANYIQQHPIAIISLSLAELASATHTSKATVSRFFRQLGFTSHAQAKETLLALRQAGVPMDTRQPDSDHLQQDNKNLSQTFAALDEDALVRITQQLATASRITLIGFRNAYPAALHFRQQLKQIRSTVRLLPQPGQTLAEDLCDIADDEVIVLLGFRRRSRLFGRIVKALEHRNTVLITDPTGQHYRSQVAELLVCHLDQDAPFDSYAAPMSLIAMLCNRVYRQLGDTARQRTSIISEMYDELQELERK</sequence>
<dbReference type="AlphaFoldDB" id="A0A346NKY8"/>
<keyword evidence="3" id="KW-1185">Reference proteome</keyword>
<dbReference type="InterPro" id="IPR000281">
    <property type="entry name" value="HTH_RpiR"/>
</dbReference>
<feature type="domain" description="HTH rpiR-type" evidence="1">
    <location>
        <begin position="5"/>
        <end position="81"/>
    </location>
</feature>
<dbReference type="InterPro" id="IPR009057">
    <property type="entry name" value="Homeodomain-like_sf"/>
</dbReference>
<dbReference type="InterPro" id="IPR047640">
    <property type="entry name" value="RpiR-like"/>
</dbReference>
<name>A0A346NKY8_9ALTE</name>
<dbReference type="Pfam" id="PF01380">
    <property type="entry name" value="SIS"/>
    <property type="match status" value="1"/>
</dbReference>
<dbReference type="GO" id="GO:0097367">
    <property type="term" value="F:carbohydrate derivative binding"/>
    <property type="evidence" value="ECO:0007669"/>
    <property type="project" value="InterPro"/>
</dbReference>
<organism evidence="2 3">
    <name type="scientific">Salinimonas sediminis</name>
    <dbReference type="NCBI Taxonomy" id="2303538"/>
    <lineage>
        <taxon>Bacteria</taxon>
        <taxon>Pseudomonadati</taxon>
        <taxon>Pseudomonadota</taxon>
        <taxon>Gammaproteobacteria</taxon>
        <taxon>Alteromonadales</taxon>
        <taxon>Alteromonadaceae</taxon>
        <taxon>Alteromonas/Salinimonas group</taxon>
        <taxon>Salinimonas</taxon>
    </lineage>
</organism>
<dbReference type="Gene3D" id="1.10.10.10">
    <property type="entry name" value="Winged helix-like DNA-binding domain superfamily/Winged helix DNA-binding domain"/>
    <property type="match status" value="1"/>
</dbReference>
<reference evidence="2 3" key="1">
    <citation type="submission" date="2018-08" db="EMBL/GenBank/DDBJ databases">
        <title>Salinimonas sediminis sp. nov., a piezophilic bacterium isolated from a deep-sea sediment sample from the New Britain Trench.</title>
        <authorList>
            <person name="Cao J."/>
        </authorList>
    </citation>
    <scope>NUCLEOTIDE SEQUENCE [LARGE SCALE GENOMIC DNA]</scope>
    <source>
        <strain evidence="2 3">N102</strain>
    </source>
</reference>
<dbReference type="PROSITE" id="PS51071">
    <property type="entry name" value="HTH_RPIR"/>
    <property type="match status" value="1"/>
</dbReference>
<evidence type="ECO:0000313" key="3">
    <source>
        <dbReference type="Proteomes" id="UP000262073"/>
    </source>
</evidence>
<evidence type="ECO:0000313" key="2">
    <source>
        <dbReference type="EMBL" id="AXR06195.1"/>
    </source>
</evidence>
<proteinExistence type="predicted"/>
<dbReference type="PANTHER" id="PTHR30514">
    <property type="entry name" value="GLUCOKINASE"/>
    <property type="match status" value="1"/>
</dbReference>
<dbReference type="GO" id="GO:1901135">
    <property type="term" value="P:carbohydrate derivative metabolic process"/>
    <property type="evidence" value="ECO:0007669"/>
    <property type="project" value="InterPro"/>
</dbReference>
<dbReference type="OrthoDB" id="3237351at2"/>
<dbReference type="RefSeq" id="WP_117316202.1">
    <property type="nucleotide sequence ID" value="NZ_CP031769.1"/>
</dbReference>
<gene>
    <name evidence="2" type="ORF">D0Y50_07340</name>
</gene>
<dbReference type="KEGG" id="salm:D0Y50_07340"/>
<dbReference type="GO" id="GO:0003700">
    <property type="term" value="F:DNA-binding transcription factor activity"/>
    <property type="evidence" value="ECO:0007669"/>
    <property type="project" value="InterPro"/>
</dbReference>
<evidence type="ECO:0000259" key="1">
    <source>
        <dbReference type="PROSITE" id="PS51071"/>
    </source>
</evidence>
<dbReference type="GO" id="GO:0003677">
    <property type="term" value="F:DNA binding"/>
    <property type="evidence" value="ECO:0007669"/>
    <property type="project" value="InterPro"/>
</dbReference>
<dbReference type="PANTHER" id="PTHR30514:SF18">
    <property type="entry name" value="RPIR-FAMILY TRANSCRIPTIONAL REGULATOR"/>
    <property type="match status" value="1"/>
</dbReference>
<dbReference type="Pfam" id="PF01418">
    <property type="entry name" value="HTH_6"/>
    <property type="match status" value="1"/>
</dbReference>
<accession>A0A346NKY8</accession>
<dbReference type="InterPro" id="IPR046348">
    <property type="entry name" value="SIS_dom_sf"/>
</dbReference>
<dbReference type="SUPFAM" id="SSF46689">
    <property type="entry name" value="Homeodomain-like"/>
    <property type="match status" value="1"/>
</dbReference>
<dbReference type="EMBL" id="CP031769">
    <property type="protein sequence ID" value="AXR06195.1"/>
    <property type="molecule type" value="Genomic_DNA"/>
</dbReference>
<dbReference type="Proteomes" id="UP000262073">
    <property type="component" value="Chromosome"/>
</dbReference>
<dbReference type="Gene3D" id="3.40.50.10490">
    <property type="entry name" value="Glucose-6-phosphate isomerase like protein, domain 1"/>
    <property type="match status" value="1"/>
</dbReference>
<dbReference type="InterPro" id="IPR036388">
    <property type="entry name" value="WH-like_DNA-bd_sf"/>
</dbReference>
<protein>
    <submittedName>
        <fullName evidence="2">MurR/RpiR family transcriptional regulator</fullName>
    </submittedName>
</protein>
<dbReference type="InterPro" id="IPR001347">
    <property type="entry name" value="SIS_dom"/>
</dbReference>